<evidence type="ECO:0000256" key="4">
    <source>
        <dbReference type="ARBA" id="ARBA00022989"/>
    </source>
</evidence>
<dbReference type="InterPro" id="IPR006214">
    <property type="entry name" value="Bax_inhibitor_1-related"/>
</dbReference>
<sequence length="233" mass="26772">MLFETLFSKVFFILSIQLIVTTVACVGLIQYIRYLYNVKKVHWISATYIEKGKVDLHIDFRAISKYFWMLFILNIVVFIVLLFIQHQLGFAMILFTIWSILTGFQVALALISVDENLGTKVLAITASVTFITALIGLYSGIDFSFLGKFLLIALIILVVINVIRIFINIKGTMRKLITIFGVALFTLYLIFDFNRITRADNNWHEAMNIAINIYLDIINLFLYLLDLLSAFSK</sequence>
<dbReference type="PANTHER" id="PTHR23291">
    <property type="entry name" value="BAX INHIBITOR-RELATED"/>
    <property type="match status" value="1"/>
</dbReference>
<accession>A0A285UKP9</accession>
<comment type="subcellular location">
    <subcellularLocation>
        <location evidence="1">Membrane</location>
        <topology evidence="1">Multi-pass membrane protein</topology>
    </subcellularLocation>
</comment>
<evidence type="ECO:0000313" key="8">
    <source>
        <dbReference type="Proteomes" id="UP000219252"/>
    </source>
</evidence>
<dbReference type="GO" id="GO:0016020">
    <property type="term" value="C:membrane"/>
    <property type="evidence" value="ECO:0007669"/>
    <property type="project" value="UniProtKB-SubCell"/>
</dbReference>
<dbReference type="RefSeq" id="WP_097150395.1">
    <property type="nucleotide sequence ID" value="NZ_OBQC01000012.1"/>
</dbReference>
<dbReference type="OrthoDB" id="9793828at2"/>
<reference evidence="8" key="1">
    <citation type="submission" date="2017-08" db="EMBL/GenBank/DDBJ databases">
        <authorList>
            <person name="Varghese N."/>
            <person name="Submissions S."/>
        </authorList>
    </citation>
    <scope>NUCLEOTIDE SEQUENCE [LARGE SCALE GENOMIC DNA]</scope>
    <source>
        <strain evidence="8">JC23</strain>
    </source>
</reference>
<dbReference type="Pfam" id="PF01027">
    <property type="entry name" value="Bax1-I"/>
    <property type="match status" value="1"/>
</dbReference>
<evidence type="ECO:0000256" key="1">
    <source>
        <dbReference type="ARBA" id="ARBA00004141"/>
    </source>
</evidence>
<organism evidence="7 8">
    <name type="scientific">Ureibacillus acetophenoni</name>
    <dbReference type="NCBI Taxonomy" id="614649"/>
    <lineage>
        <taxon>Bacteria</taxon>
        <taxon>Bacillati</taxon>
        <taxon>Bacillota</taxon>
        <taxon>Bacilli</taxon>
        <taxon>Bacillales</taxon>
        <taxon>Caryophanaceae</taxon>
        <taxon>Ureibacillus</taxon>
    </lineage>
</organism>
<feature type="transmembrane region" description="Helical" evidence="6">
    <location>
        <begin position="66"/>
        <end position="84"/>
    </location>
</feature>
<evidence type="ECO:0000256" key="5">
    <source>
        <dbReference type="ARBA" id="ARBA00023136"/>
    </source>
</evidence>
<evidence type="ECO:0000256" key="2">
    <source>
        <dbReference type="ARBA" id="ARBA00010350"/>
    </source>
</evidence>
<feature type="transmembrane region" description="Helical" evidence="6">
    <location>
        <begin position="90"/>
        <end position="110"/>
    </location>
</feature>
<evidence type="ECO:0000313" key="7">
    <source>
        <dbReference type="EMBL" id="SOC42343.1"/>
    </source>
</evidence>
<keyword evidence="3 6" id="KW-0812">Transmembrane</keyword>
<name>A0A285UKP9_9BACL</name>
<comment type="similarity">
    <text evidence="2 6">Belongs to the BI1 family.</text>
</comment>
<evidence type="ECO:0000256" key="6">
    <source>
        <dbReference type="RuleBase" id="RU004379"/>
    </source>
</evidence>
<feature type="transmembrane region" description="Helical" evidence="6">
    <location>
        <begin position="6"/>
        <end position="32"/>
    </location>
</feature>
<dbReference type="AlphaFoldDB" id="A0A285UKP9"/>
<feature type="transmembrane region" description="Helical" evidence="6">
    <location>
        <begin position="174"/>
        <end position="191"/>
    </location>
</feature>
<feature type="transmembrane region" description="Helical" evidence="6">
    <location>
        <begin position="211"/>
        <end position="231"/>
    </location>
</feature>
<keyword evidence="8" id="KW-1185">Reference proteome</keyword>
<evidence type="ECO:0000256" key="3">
    <source>
        <dbReference type="ARBA" id="ARBA00022692"/>
    </source>
</evidence>
<gene>
    <name evidence="7" type="ORF">SAMN05877842_11240</name>
</gene>
<keyword evidence="5 6" id="KW-0472">Membrane</keyword>
<dbReference type="PANTHER" id="PTHR23291:SF50">
    <property type="entry name" value="PROTEIN LIFEGUARD 4"/>
    <property type="match status" value="1"/>
</dbReference>
<dbReference type="Proteomes" id="UP000219252">
    <property type="component" value="Unassembled WGS sequence"/>
</dbReference>
<proteinExistence type="inferred from homology"/>
<dbReference type="EMBL" id="OBQC01000012">
    <property type="protein sequence ID" value="SOC42343.1"/>
    <property type="molecule type" value="Genomic_DNA"/>
</dbReference>
<protein>
    <submittedName>
        <fullName evidence="7">Uncharacterized protein</fullName>
    </submittedName>
</protein>
<feature type="transmembrane region" description="Helical" evidence="6">
    <location>
        <begin position="147"/>
        <end position="167"/>
    </location>
</feature>
<keyword evidence="4 6" id="KW-1133">Transmembrane helix</keyword>
<feature type="transmembrane region" description="Helical" evidence="6">
    <location>
        <begin position="122"/>
        <end position="141"/>
    </location>
</feature>